<gene>
    <name evidence="1" type="ORF">BK784_19790</name>
</gene>
<comment type="caution">
    <text evidence="1">The sequence shown here is derived from an EMBL/GenBank/DDBJ whole genome shotgun (WGS) entry which is preliminary data.</text>
</comment>
<dbReference type="Proteomes" id="UP000195160">
    <property type="component" value="Unassembled WGS sequence"/>
</dbReference>
<name>A0A9X6MZD8_BACTV</name>
<dbReference type="InterPro" id="IPR011330">
    <property type="entry name" value="Glyco_hydro/deAcase_b/a-brl"/>
</dbReference>
<dbReference type="RefSeq" id="WP_088067806.1">
    <property type="nucleotide sequence ID" value="NZ_MOOV01000141.1"/>
</dbReference>
<dbReference type="EMBL" id="MOOV01000141">
    <property type="protein sequence ID" value="OUB96865.1"/>
    <property type="molecule type" value="Genomic_DNA"/>
</dbReference>
<protein>
    <submittedName>
        <fullName evidence="1">Uncharacterized protein</fullName>
    </submittedName>
</protein>
<reference evidence="1 2" key="1">
    <citation type="submission" date="2016-10" db="EMBL/GenBank/DDBJ databases">
        <title>Comparative genomics of Bacillus thuringiensis reveals a path to pathogens against multiple invertebrate hosts.</title>
        <authorList>
            <person name="Zheng J."/>
            <person name="Gao Q."/>
            <person name="Liu H."/>
            <person name="Peng D."/>
            <person name="Ruan L."/>
            <person name="Sun M."/>
        </authorList>
    </citation>
    <scope>NUCLEOTIDE SEQUENCE [LARGE SCALE GENOMIC DNA]</scope>
    <source>
        <strain evidence="1">T30001</strain>
    </source>
</reference>
<evidence type="ECO:0000313" key="1">
    <source>
        <dbReference type="EMBL" id="OUB96865.1"/>
    </source>
</evidence>
<dbReference type="AlphaFoldDB" id="A0A9X6MZD8"/>
<dbReference type="Gene3D" id="3.20.20.370">
    <property type="entry name" value="Glycoside hydrolase/deacetylase"/>
    <property type="match status" value="1"/>
</dbReference>
<dbReference type="GO" id="GO:0005975">
    <property type="term" value="P:carbohydrate metabolic process"/>
    <property type="evidence" value="ECO:0007669"/>
    <property type="project" value="InterPro"/>
</dbReference>
<evidence type="ECO:0000313" key="2">
    <source>
        <dbReference type="Proteomes" id="UP000195160"/>
    </source>
</evidence>
<accession>A0A9X6MZD8</accession>
<dbReference type="SUPFAM" id="SSF88713">
    <property type="entry name" value="Glycoside hydrolase/deacetylase"/>
    <property type="match status" value="1"/>
</dbReference>
<proteinExistence type="predicted"/>
<sequence>MNISVAKWLNNADAPVLFMIDDLANVWVDLDKNGNLALGGDWGFWKNEKNSSFRYLNEVILNEFSEVKVTFFVPVGTRVGMIKNPVLTSVSQKINEDEETKKFFREIHEDSRFEIAYHGTTHGEVGETNLDFKQEWELFSNLEEAIRVIEQGKEIYKDAIGLNPYGGKYCGYTSNEFSDSSIDKTGFTWWCRYWNRGIEDEIIPHITGNDTDKKSNFDIKRFGENQVVDIPSTVNGALLTSVLNSNLTTFKGIAKKILKCVLVRKKLKEIDYLVENNLVISIQEHIAPSRDDGRIQTPNIFDDEKSLKTIFKYLKNKNIWYCTGTELAEYVRIRDSIKIIPKTDKDSFEIDFSLEEPVSEKIITLIINMDCVDKIILPNGNRVKVVNQKVNIPITRGVYKLQFSKKMKW</sequence>
<organism evidence="1 2">
    <name type="scientific">Bacillus thuringiensis subsp. medellin</name>
    <dbReference type="NCBI Taxonomy" id="79672"/>
    <lineage>
        <taxon>Bacteria</taxon>
        <taxon>Bacillati</taxon>
        <taxon>Bacillota</taxon>
        <taxon>Bacilli</taxon>
        <taxon>Bacillales</taxon>
        <taxon>Bacillaceae</taxon>
        <taxon>Bacillus</taxon>
        <taxon>Bacillus cereus group</taxon>
    </lineage>
</organism>